<evidence type="ECO:0000256" key="2">
    <source>
        <dbReference type="ARBA" id="ARBA00015816"/>
    </source>
</evidence>
<keyword evidence="6" id="KW-0411">Iron-sulfur</keyword>
<dbReference type="InterPro" id="IPR017941">
    <property type="entry name" value="Rieske_2Fe-2S"/>
</dbReference>
<dbReference type="PANTHER" id="PTHR10134">
    <property type="entry name" value="CYTOCHROME B-C1 COMPLEX SUBUNIT RIESKE, MITOCHONDRIAL"/>
    <property type="match status" value="1"/>
</dbReference>
<organism evidence="12 13">
    <name type="scientific">Baekduia soli</name>
    <dbReference type="NCBI Taxonomy" id="496014"/>
    <lineage>
        <taxon>Bacteria</taxon>
        <taxon>Bacillati</taxon>
        <taxon>Actinomycetota</taxon>
        <taxon>Thermoleophilia</taxon>
        <taxon>Solirubrobacterales</taxon>
        <taxon>Baekduiaceae</taxon>
        <taxon>Baekduia</taxon>
    </lineage>
</organism>
<evidence type="ECO:0000256" key="4">
    <source>
        <dbReference type="ARBA" id="ARBA00022723"/>
    </source>
</evidence>
<dbReference type="GO" id="GO:0051537">
    <property type="term" value="F:2 iron, 2 sulfur cluster binding"/>
    <property type="evidence" value="ECO:0007669"/>
    <property type="project" value="UniProtKB-KW"/>
</dbReference>
<dbReference type="GO" id="GO:0004497">
    <property type="term" value="F:monooxygenase activity"/>
    <property type="evidence" value="ECO:0007669"/>
    <property type="project" value="UniProtKB-ARBA"/>
</dbReference>
<accession>A0A5B8U5K6</accession>
<dbReference type="Gene3D" id="2.102.10.10">
    <property type="entry name" value="Rieske [2Fe-2S] iron-sulphur domain"/>
    <property type="match status" value="1"/>
</dbReference>
<dbReference type="GO" id="GO:0016705">
    <property type="term" value="F:oxidoreductase activity, acting on paired donors, with incorporation or reduction of molecular oxygen"/>
    <property type="evidence" value="ECO:0007669"/>
    <property type="project" value="UniProtKB-ARBA"/>
</dbReference>
<keyword evidence="13" id="KW-1185">Reference proteome</keyword>
<dbReference type="GO" id="GO:0046872">
    <property type="term" value="F:metal ion binding"/>
    <property type="evidence" value="ECO:0007669"/>
    <property type="project" value="UniProtKB-KW"/>
</dbReference>
<dbReference type="PROSITE" id="PS51296">
    <property type="entry name" value="RIESKE"/>
    <property type="match status" value="1"/>
</dbReference>
<dbReference type="InterPro" id="IPR036922">
    <property type="entry name" value="Rieske_2Fe-2S_sf"/>
</dbReference>
<keyword evidence="10" id="KW-0812">Transmembrane</keyword>
<keyword evidence="10" id="KW-1133">Transmembrane helix</keyword>
<evidence type="ECO:0000256" key="9">
    <source>
        <dbReference type="ARBA" id="ARBA00034078"/>
    </source>
</evidence>
<dbReference type="GO" id="GO:0016020">
    <property type="term" value="C:membrane"/>
    <property type="evidence" value="ECO:0007669"/>
    <property type="project" value="InterPro"/>
</dbReference>
<keyword evidence="4" id="KW-0479">Metal-binding</keyword>
<name>A0A5B8U5K6_9ACTN</name>
<keyword evidence="10" id="KW-0472">Membrane</keyword>
<dbReference type="OrthoDB" id="9802613at2"/>
<comment type="cofactor">
    <cofactor evidence="9">
        <name>[2Fe-2S] cluster</name>
        <dbReference type="ChEBI" id="CHEBI:190135"/>
    </cofactor>
</comment>
<protein>
    <recommendedName>
        <fullName evidence="2">Cytochrome bc1 complex Rieske iron-sulfur subunit</fullName>
    </recommendedName>
    <alternativeName>
        <fullName evidence="8">Cytochrome bc1 reductase complex subunit QcrA</fullName>
    </alternativeName>
</protein>
<feature type="transmembrane region" description="Helical" evidence="10">
    <location>
        <begin position="30"/>
        <end position="49"/>
    </location>
</feature>
<feature type="transmembrane region" description="Helical" evidence="10">
    <location>
        <begin position="91"/>
        <end position="118"/>
    </location>
</feature>
<dbReference type="AlphaFoldDB" id="A0A5B8U5K6"/>
<keyword evidence="7" id="KW-1015">Disulfide bond</keyword>
<dbReference type="PRINTS" id="PR00162">
    <property type="entry name" value="RIESKE"/>
</dbReference>
<comment type="function">
    <text evidence="1">Iron-sulfur subunit of the cytochrome bc1 complex, an essential component of the respiratory electron transport chain required for ATP synthesis. The bc1 complex catalyzes the oxidation of menaquinol and the reduction of cytochrome c in the respiratory chain. The bc1 complex operates through a Q-cycle mechanism that couples electron transfer to generation of the proton gradient that drives ATP synthesis.</text>
</comment>
<gene>
    <name evidence="12" type="ORF">FSW04_12025</name>
</gene>
<evidence type="ECO:0000256" key="5">
    <source>
        <dbReference type="ARBA" id="ARBA00023004"/>
    </source>
</evidence>
<evidence type="ECO:0000256" key="1">
    <source>
        <dbReference type="ARBA" id="ARBA00002494"/>
    </source>
</evidence>
<dbReference type="InterPro" id="IPR005805">
    <property type="entry name" value="Rieske_Fe-S_prot_C"/>
</dbReference>
<evidence type="ECO:0000256" key="7">
    <source>
        <dbReference type="ARBA" id="ARBA00023157"/>
    </source>
</evidence>
<dbReference type="KEGG" id="bsol:FSW04_12025"/>
<evidence type="ECO:0000256" key="10">
    <source>
        <dbReference type="SAM" id="Phobius"/>
    </source>
</evidence>
<feature type="domain" description="Rieske" evidence="11">
    <location>
        <begin position="193"/>
        <end position="264"/>
    </location>
</feature>
<dbReference type="RefSeq" id="WP_146919520.1">
    <property type="nucleotide sequence ID" value="NZ_CP042430.1"/>
</dbReference>
<evidence type="ECO:0000256" key="8">
    <source>
        <dbReference type="ARBA" id="ARBA00029586"/>
    </source>
</evidence>
<dbReference type="Proteomes" id="UP000321805">
    <property type="component" value="Chromosome"/>
</dbReference>
<evidence type="ECO:0000259" key="11">
    <source>
        <dbReference type="PROSITE" id="PS51296"/>
    </source>
</evidence>
<dbReference type="Pfam" id="PF00355">
    <property type="entry name" value="Rieske"/>
    <property type="match status" value="1"/>
</dbReference>
<keyword evidence="5" id="KW-0408">Iron</keyword>
<reference evidence="12 13" key="1">
    <citation type="journal article" date="2018" name="J. Microbiol.">
        <title>Baekduia soli gen. nov., sp. nov., a novel bacterium isolated from the soil of Baekdu Mountain and proposal of a novel family name, Baekduiaceae fam. nov.</title>
        <authorList>
            <person name="An D.S."/>
            <person name="Siddiqi M.Z."/>
            <person name="Kim K.H."/>
            <person name="Yu H.S."/>
            <person name="Im W.T."/>
        </authorList>
    </citation>
    <scope>NUCLEOTIDE SEQUENCE [LARGE SCALE GENOMIC DNA]</scope>
    <source>
        <strain evidence="12 13">BR7-21</strain>
    </source>
</reference>
<dbReference type="InterPro" id="IPR014349">
    <property type="entry name" value="Rieske_Fe-S_prot"/>
</dbReference>
<dbReference type="SUPFAM" id="SSF50022">
    <property type="entry name" value="ISP domain"/>
    <property type="match status" value="1"/>
</dbReference>
<sequence>MIALLMAATLSAAGFIVVYAIDRIGSQTQLLGLALALCLVFLAAALTIVGQRLVVTEDNEEDYPPPGHPEAQQDLVQIVEESGSRITRKRLLTAAGGTAATALGAAIVTPALSLGPWLDTSSLKHSPWRRGLRLIGSDGLPLFADHVAVGTFYTAFPEHANRDDLASSVVVVRLPTADLRLPAERRAWAPQGILAYSKICTHAGCAIALYRKPTFAPEQPRPALVCPCHYSTFDPARGGKVLFGPAGRPLPQLPLTIGNDGIVRAAGDFSGPVGPSWSSVRRGRAT</sequence>
<dbReference type="EMBL" id="CP042430">
    <property type="protein sequence ID" value="QEC48221.1"/>
    <property type="molecule type" value="Genomic_DNA"/>
</dbReference>
<evidence type="ECO:0000256" key="6">
    <source>
        <dbReference type="ARBA" id="ARBA00023014"/>
    </source>
</evidence>
<evidence type="ECO:0000313" key="13">
    <source>
        <dbReference type="Proteomes" id="UP000321805"/>
    </source>
</evidence>
<keyword evidence="3" id="KW-0001">2Fe-2S</keyword>
<proteinExistence type="predicted"/>
<dbReference type="CDD" id="cd03467">
    <property type="entry name" value="Rieske"/>
    <property type="match status" value="1"/>
</dbReference>
<evidence type="ECO:0000313" key="12">
    <source>
        <dbReference type="EMBL" id="QEC48221.1"/>
    </source>
</evidence>
<evidence type="ECO:0000256" key="3">
    <source>
        <dbReference type="ARBA" id="ARBA00022714"/>
    </source>
</evidence>